<dbReference type="Gene3D" id="2.60.120.920">
    <property type="match status" value="1"/>
</dbReference>
<protein>
    <recommendedName>
        <fullName evidence="4">B30.2/SPRY domain-containing protein</fullName>
    </recommendedName>
</protein>
<comment type="caution">
    <text evidence="2">The sequence shown here is derived from an EMBL/GenBank/DDBJ whole genome shotgun (WGS) entry which is preliminary data.</text>
</comment>
<reference evidence="2 3" key="1">
    <citation type="submission" date="2019-03" db="EMBL/GenBank/DDBJ databases">
        <title>Single cell metagenomics reveals metabolic interactions within the superorganism composed of flagellate Streblomastix strix and complex community of Bacteroidetes bacteria on its surface.</title>
        <authorList>
            <person name="Treitli S.C."/>
            <person name="Kolisko M."/>
            <person name="Husnik F."/>
            <person name="Keeling P."/>
            <person name="Hampl V."/>
        </authorList>
    </citation>
    <scope>NUCLEOTIDE SEQUENCE [LARGE SCALE GENOMIC DNA]</scope>
    <source>
        <strain evidence="2">ST1C</strain>
    </source>
</reference>
<proteinExistence type="predicted"/>
<evidence type="ECO:0000313" key="2">
    <source>
        <dbReference type="EMBL" id="KAA6376643.1"/>
    </source>
</evidence>
<dbReference type="EMBL" id="SNRW01010384">
    <property type="protein sequence ID" value="KAA6376643.1"/>
    <property type="molecule type" value="Genomic_DNA"/>
</dbReference>
<dbReference type="InterPro" id="IPR043136">
    <property type="entry name" value="B30.2/SPRY_sf"/>
</dbReference>
<accession>A0A5J4V2F9</accession>
<dbReference type="SUPFAM" id="SSF49899">
    <property type="entry name" value="Concanavalin A-like lectins/glucanases"/>
    <property type="match status" value="1"/>
</dbReference>
<dbReference type="AlphaFoldDB" id="A0A5J4V2F9"/>
<feature type="compositionally biased region" description="Basic and acidic residues" evidence="1">
    <location>
        <begin position="160"/>
        <end position="184"/>
    </location>
</feature>
<organism evidence="2 3">
    <name type="scientific">Streblomastix strix</name>
    <dbReference type="NCBI Taxonomy" id="222440"/>
    <lineage>
        <taxon>Eukaryota</taxon>
        <taxon>Metamonada</taxon>
        <taxon>Preaxostyla</taxon>
        <taxon>Oxymonadida</taxon>
        <taxon>Streblomastigidae</taxon>
        <taxon>Streblomastix</taxon>
    </lineage>
</organism>
<sequence length="520" mass="61517">MVFEVKFNAEVQGKEQMKIDFEEKIEQMNIMHNKEIEKEKKITVEKELQRQESELLLLKEKELKEKALKLAETAEKTITEQAEQIMIAQNDVRIKQNQFEIQKQKADQEFQKANDEQKRRNEAEILKGEIEGEIFNLKRENERIQYENGRLKEKFGEEKFDEEKQTIEMKEKEKEEEIQRLKEENENEQQRVNNAEQRILIVELEKQREINEKNKQNKRANEAEERIKRLEQEKQKEIQEKQRLNQILEKEIQEKNQQKRRANEAEERLKRLEQEKNKEKYEKDRQYIRAEEAEGRIRRLEEEMQMEKAEKLKKDQELKNQRDEIEKIKINIPQDLPIAIINPDPTQINIVDVDGRQKKIIIQKNQHIGMVSLTQVLENGIWELEVQFSNKGQTGGIGIVKDSFIIPTGSSIDFSPHQDKMASYHGLGYGYCIYHKGISTSGNKLFTDDQIIKTEYDSKKGSLIFFVDGVQQPVYISGIKEKIRFIVFMYYAGATCTIHSLKKLPNPTSGHVPNENAVQW</sequence>
<gene>
    <name evidence="2" type="ORF">EZS28_027830</name>
</gene>
<evidence type="ECO:0000256" key="1">
    <source>
        <dbReference type="SAM" id="MobiDB-lite"/>
    </source>
</evidence>
<dbReference type="InterPro" id="IPR013320">
    <property type="entry name" value="ConA-like_dom_sf"/>
</dbReference>
<evidence type="ECO:0000313" key="3">
    <source>
        <dbReference type="Proteomes" id="UP000324800"/>
    </source>
</evidence>
<dbReference type="Proteomes" id="UP000324800">
    <property type="component" value="Unassembled WGS sequence"/>
</dbReference>
<name>A0A5J4V2F9_9EUKA</name>
<evidence type="ECO:0008006" key="4">
    <source>
        <dbReference type="Google" id="ProtNLM"/>
    </source>
</evidence>
<feature type="region of interest" description="Disordered" evidence="1">
    <location>
        <begin position="160"/>
        <end position="192"/>
    </location>
</feature>